<organism evidence="1 2">
    <name type="scientific">Halosquirtibacter laminarini</name>
    <dbReference type="NCBI Taxonomy" id="3374600"/>
    <lineage>
        <taxon>Bacteria</taxon>
        <taxon>Pseudomonadati</taxon>
        <taxon>Bacteroidota</taxon>
        <taxon>Bacteroidia</taxon>
        <taxon>Marinilabiliales</taxon>
        <taxon>Prolixibacteraceae</taxon>
        <taxon>Halosquirtibacter</taxon>
    </lineage>
</organism>
<name>A0AC61NJC0_9BACT</name>
<evidence type="ECO:0000313" key="1">
    <source>
        <dbReference type="EMBL" id="QZE15853.1"/>
    </source>
</evidence>
<sequence>MRTKLLPLLGLALMLFACNSNQSKKSADCDNCPSAEKVAEKKGSCCDHHKSEKVYTLETLMKDPESLVNKEIKLKGNVLHTCKHSGRRCFLASDDEKVNIRVEAGGKIKGFNQELVGSEILVTGIVKERRLTKEHIEQMEHDLKEKQQKEDGSAETCAAENNNITKMRQWMKAHNKDYYAIYFIQGVDYEAVQ</sequence>
<proteinExistence type="predicted"/>
<protein>
    <submittedName>
        <fullName evidence="1">Uncharacterized protein</fullName>
    </submittedName>
</protein>
<gene>
    <name evidence="1" type="ORF">K4L44_08485</name>
</gene>
<keyword evidence="2" id="KW-1185">Reference proteome</keyword>
<dbReference type="EMBL" id="CP081303">
    <property type="protein sequence ID" value="QZE15853.1"/>
    <property type="molecule type" value="Genomic_DNA"/>
</dbReference>
<reference evidence="1" key="1">
    <citation type="submission" date="2021-08" db="EMBL/GenBank/DDBJ databases">
        <title>Novel anaerobic bacterium isolated from sea squirt in East Sea, Republic of Korea.</title>
        <authorList>
            <person name="Nguyen T.H."/>
            <person name="Li Z."/>
            <person name="Lee Y.-J."/>
            <person name="Ko J."/>
            <person name="Kim S.-G."/>
        </authorList>
    </citation>
    <scope>NUCLEOTIDE SEQUENCE</scope>
    <source>
        <strain evidence="1">KCTC 25031</strain>
    </source>
</reference>
<accession>A0AC61NJC0</accession>
<evidence type="ECO:0000313" key="2">
    <source>
        <dbReference type="Proteomes" id="UP000826212"/>
    </source>
</evidence>
<dbReference type="Proteomes" id="UP000826212">
    <property type="component" value="Chromosome"/>
</dbReference>